<evidence type="ECO:0000313" key="2">
    <source>
        <dbReference type="Proteomes" id="UP000095149"/>
    </source>
</evidence>
<sequence>MELHTLAPQTHLVILSVRIVHSIPLPSALCPLPSALCPLPSALCPLPSALCPLPEPEPEPWHQPQKEGREILTERKLLILLCNEFNSSSFWFSSVWSEALQVHQGPGLSISSLCF</sequence>
<organism evidence="1 2">
    <name type="scientific">Cryptococcus amylolentus CBS 6273</name>
    <dbReference type="NCBI Taxonomy" id="1296118"/>
    <lineage>
        <taxon>Eukaryota</taxon>
        <taxon>Fungi</taxon>
        <taxon>Dikarya</taxon>
        <taxon>Basidiomycota</taxon>
        <taxon>Agaricomycotina</taxon>
        <taxon>Tremellomycetes</taxon>
        <taxon>Tremellales</taxon>
        <taxon>Cryptococcaceae</taxon>
        <taxon>Cryptococcus</taxon>
    </lineage>
</organism>
<evidence type="ECO:0000313" key="1">
    <source>
        <dbReference type="EMBL" id="ODO09690.1"/>
    </source>
</evidence>
<accession>A0A1E3K976</accession>
<gene>
    <name evidence="1" type="ORF">I350_01904</name>
</gene>
<dbReference type="AlphaFoldDB" id="A0A1E3K976"/>
<dbReference type="Proteomes" id="UP000095149">
    <property type="component" value="Unassembled WGS sequence"/>
</dbReference>
<proteinExistence type="predicted"/>
<dbReference type="EMBL" id="MEKH01000003">
    <property type="protein sequence ID" value="ODO09690.1"/>
    <property type="molecule type" value="Genomic_DNA"/>
</dbReference>
<protein>
    <submittedName>
        <fullName evidence="1">Uncharacterized protein</fullName>
    </submittedName>
</protein>
<name>A0A1E3K976_9TREE</name>
<comment type="caution">
    <text evidence="1">The sequence shown here is derived from an EMBL/GenBank/DDBJ whole genome shotgun (WGS) entry which is preliminary data.</text>
</comment>
<reference evidence="1 2" key="1">
    <citation type="submission" date="2016-06" db="EMBL/GenBank/DDBJ databases">
        <title>Evolution of pathogenesis and genome organization in the Tremellales.</title>
        <authorList>
            <person name="Cuomo C."/>
            <person name="Litvintseva A."/>
            <person name="Heitman J."/>
            <person name="Chen Y."/>
            <person name="Sun S."/>
            <person name="Springer D."/>
            <person name="Dromer F."/>
            <person name="Young S."/>
            <person name="Zeng Q."/>
            <person name="Chapman S."/>
            <person name="Gujja S."/>
            <person name="Saif S."/>
            <person name="Birren B."/>
        </authorList>
    </citation>
    <scope>NUCLEOTIDE SEQUENCE [LARGE SCALE GENOMIC DNA]</scope>
    <source>
        <strain evidence="1 2">CBS 6273</strain>
    </source>
</reference>